<name>A0AC61MRR8_9FIRM</name>
<evidence type="ECO:0000313" key="2">
    <source>
        <dbReference type="Proteomes" id="UP000595814"/>
    </source>
</evidence>
<dbReference type="Proteomes" id="UP000595814">
    <property type="component" value="Chromosome"/>
</dbReference>
<proteinExistence type="predicted"/>
<organism evidence="1 2">
    <name type="scientific">Miniphocaeibacter halophilus</name>
    <dbReference type="NCBI Taxonomy" id="2931922"/>
    <lineage>
        <taxon>Bacteria</taxon>
        <taxon>Bacillati</taxon>
        <taxon>Bacillota</taxon>
        <taxon>Tissierellia</taxon>
        <taxon>Tissierellales</taxon>
        <taxon>Peptoniphilaceae</taxon>
        <taxon>Miniphocaeibacter</taxon>
    </lineage>
</organism>
<protein>
    <submittedName>
        <fullName evidence="1">rRNA pseudouridine synthase</fullName>
    </submittedName>
</protein>
<keyword evidence="2" id="KW-1185">Reference proteome</keyword>
<accession>A0AC61MRR8</accession>
<gene>
    <name evidence="1" type="ORF">JFY71_09700</name>
</gene>
<evidence type="ECO:0000313" key="1">
    <source>
        <dbReference type="EMBL" id="QQK07559.1"/>
    </source>
</evidence>
<sequence length="229" mass="26098">MRINKYLAKAGIASRRKAEELILEGKVSINDKVIQELGTIVEEGDIVKFNNRVVKPIDEHIYLLLNKPVGYVSTVEDPYADKVVLDLIDFKNRIYPVGRLDKDSRGLLILTNDGEITHKLTHPSNDFPKTYMVKLNSMPAEKDLKKLESGIMIDGSLTKKAKIKKISDFQYKITITEGRNRQVRKMFKHIGCKVIDLNRIAIGNIRGNGLKEGEYRALSKKEINYLRSI</sequence>
<reference evidence="1 2" key="1">
    <citation type="journal article" date="2022" name="Int. J. Syst. Evol. Microbiol.">
        <title>Miniphocaeibacter halophilus sp. nov., an ammonium-tolerant acetate-producing bacterium isolated from a biogas system.</title>
        <authorList>
            <person name="Schnurer A."/>
            <person name="Singh A."/>
            <person name="Bi S."/>
            <person name="Qiao W."/>
            <person name="Westerholm M."/>
        </authorList>
    </citation>
    <scope>NUCLEOTIDE SEQUENCE [LARGE SCALE GENOMIC DNA]</scope>
    <source>
        <strain evidence="1 2">AMB_01</strain>
    </source>
</reference>
<dbReference type="EMBL" id="CP066744">
    <property type="protein sequence ID" value="QQK07559.1"/>
    <property type="molecule type" value="Genomic_DNA"/>
</dbReference>